<dbReference type="InterPro" id="IPR013783">
    <property type="entry name" value="Ig-like_fold"/>
</dbReference>
<dbReference type="EMBL" id="MPRL01000001">
    <property type="protein sequence ID" value="OOZ42282.1"/>
    <property type="molecule type" value="Genomic_DNA"/>
</dbReference>
<dbReference type="SUPFAM" id="SSF49373">
    <property type="entry name" value="Invasin/intimin cell-adhesion fragments"/>
    <property type="match status" value="1"/>
</dbReference>
<proteinExistence type="predicted"/>
<reference evidence="1 2" key="1">
    <citation type="submission" date="2016-11" db="EMBL/GenBank/DDBJ databases">
        <title>Mixed transmission modes and dynamic genome evolution in an obligate animal-bacterial symbiosis.</title>
        <authorList>
            <person name="Russell S.L."/>
            <person name="Corbett-Detig R.B."/>
            <person name="Cavanaugh C.M."/>
        </authorList>
    </citation>
    <scope>NUCLEOTIDE SEQUENCE [LARGE SCALE GENOMIC DNA]</scope>
    <source>
        <strain evidence="1">Sveles-Q1</strain>
    </source>
</reference>
<keyword evidence="2" id="KW-1185">Reference proteome</keyword>
<dbReference type="InterPro" id="IPR008964">
    <property type="entry name" value="Invasin/intimin_cell_adhesion"/>
</dbReference>
<evidence type="ECO:0000313" key="2">
    <source>
        <dbReference type="Proteomes" id="UP000191110"/>
    </source>
</evidence>
<evidence type="ECO:0008006" key="3">
    <source>
        <dbReference type="Google" id="ProtNLM"/>
    </source>
</evidence>
<name>A0A1T2LB91_9GAMM</name>
<protein>
    <recommendedName>
        <fullName evidence="3">Big-1 domain-containing protein</fullName>
    </recommendedName>
</protein>
<dbReference type="Proteomes" id="UP000191110">
    <property type="component" value="Unassembled WGS sequence"/>
</dbReference>
<comment type="caution">
    <text evidence="1">The sequence shown here is derived from an EMBL/GenBank/DDBJ whole genome shotgun (WGS) entry which is preliminary data.</text>
</comment>
<dbReference type="Gene3D" id="2.60.40.10">
    <property type="entry name" value="Immunoglobulins"/>
    <property type="match status" value="4"/>
</dbReference>
<accession>A0A1T2LB91</accession>
<gene>
    <name evidence="1" type="ORF">BOW53_00095</name>
</gene>
<sequence>MLEITSSTITSGGSTFIFATLVDEDDNPYTTATTISFTSDCARVDTASIPSVTTSTGEARTTYTANGCTGTDTVTASAVVNSETLTATGDVTIAPIVIGSGEPPSSAFTAGVMDIANTPIASDGTTDIQVSLADASGNLYEGSADIYFTSACIQAGTASVSSSPITTSDGTVTVTYTPDGCLGTDTITAATIVDGSALTVMGDVEVLATSGATIALGNGSGTPPAGFDQGNLDIAISPLSAGSSTAVNATLADSTTGSLYQTATDVTFTAVCTTDGGINNGTIDSPVTTIGGSVSTTYTSGGCNGDVTITASATVDGTPTTATGTVNVLPGTANSIVFISSDPTLIGLRDYGSVVASKVTFRLLDTTGNPLSGQDINFSLNTAVGGIALTSATETTDADGYVSTWVNSGNVATTVRVTATHDTIPTITAVSDSLTISTGIPDQNSFSISASRLNLETLQYNASPTCDPDTEEECSSINILASDHFNNPVPDGTSIYFTTEGGQIEPTCTTSDGGCSVVWKSSSPKPSDGRITILATAVGEESFIDSNGTGTFDDGEYFGDLPEAWRDDDEDGVFDNTGAADDEEARDFDGDTVYDAADGLYNGILCDGPTECDGVSTTTFVRADIVLIMSGSVALIGFDTDGDDAADAGTLDVFAAGDTDNAVIIVVDENGNPMPEGSTITITSSNDSILILSDTSYAVGNSNLNIADGIAFGATAFDLEVQNDPDGDAAAISTIKVKVTSPKGTNISALITVDSTTP</sequence>
<organism evidence="1 2">
    <name type="scientific">Solemya pervernicosa gill symbiont</name>
    <dbReference type="NCBI Taxonomy" id="642797"/>
    <lineage>
        <taxon>Bacteria</taxon>
        <taxon>Pseudomonadati</taxon>
        <taxon>Pseudomonadota</taxon>
        <taxon>Gammaproteobacteria</taxon>
        <taxon>sulfur-oxidizing symbionts</taxon>
    </lineage>
</organism>
<dbReference type="AlphaFoldDB" id="A0A1T2LB91"/>
<evidence type="ECO:0000313" key="1">
    <source>
        <dbReference type="EMBL" id="OOZ42282.1"/>
    </source>
</evidence>